<organism evidence="2">
    <name type="scientific">Sulfurisphaera javensis</name>
    <dbReference type="NCBI Taxonomy" id="2049879"/>
    <lineage>
        <taxon>Archaea</taxon>
        <taxon>Thermoproteota</taxon>
        <taxon>Thermoprotei</taxon>
        <taxon>Sulfolobales</taxon>
        <taxon>Sulfolobaceae</taxon>
        <taxon>Sulfurisphaera</taxon>
    </lineage>
</organism>
<feature type="transmembrane region" description="Helical" evidence="1">
    <location>
        <begin position="46"/>
        <end position="67"/>
    </location>
</feature>
<dbReference type="GeneID" id="92353285"/>
<evidence type="ECO:0000256" key="1">
    <source>
        <dbReference type="SAM" id="Phobius"/>
    </source>
</evidence>
<gene>
    <name evidence="2" type="ORF">SJAV_03550</name>
</gene>
<keyword evidence="1" id="KW-0812">Transmembrane</keyword>
<dbReference type="KEGG" id="sjv:SJAV_03550"/>
<sequence length="89" mass="9781">MAVIQNQEYLNKLDKTFKIIFIIGLIVIFAVAIAETQNYNGFSPTPSQVATVGYIVALLLVIAGVIYSQFPPSVLGKPIEEKEEHESAK</sequence>
<evidence type="ECO:0000313" key="2">
    <source>
        <dbReference type="EMBL" id="BFH72411.1"/>
    </source>
</evidence>
<keyword evidence="1" id="KW-0472">Membrane</keyword>
<proteinExistence type="predicted"/>
<dbReference type="RefSeq" id="WP_369610640.1">
    <property type="nucleotide sequence ID" value="NZ_AP031322.1"/>
</dbReference>
<dbReference type="EMBL" id="AP031322">
    <property type="protein sequence ID" value="BFH72411.1"/>
    <property type="molecule type" value="Genomic_DNA"/>
</dbReference>
<name>A0AAT9GNL7_9CREN</name>
<accession>A0AAT9GNL7</accession>
<feature type="transmembrane region" description="Helical" evidence="1">
    <location>
        <begin position="16"/>
        <end position="34"/>
    </location>
</feature>
<keyword evidence="1" id="KW-1133">Transmembrane helix</keyword>
<reference evidence="2" key="1">
    <citation type="submission" date="2024-03" db="EMBL/GenBank/DDBJ databases">
        <title>Complete genome sequence of Sulfurisphaera javensis strain KD-1.</title>
        <authorList>
            <person name="Sakai H."/>
            <person name="Nur N."/>
            <person name="Suwanto A."/>
            <person name="Kurosawa N."/>
        </authorList>
    </citation>
    <scope>NUCLEOTIDE SEQUENCE</scope>
    <source>
        <strain evidence="2">KD-1</strain>
    </source>
</reference>
<dbReference type="AlphaFoldDB" id="A0AAT9GNL7"/>
<protein>
    <submittedName>
        <fullName evidence="2">Uncharacterized protein</fullName>
    </submittedName>
</protein>